<proteinExistence type="predicted"/>
<gene>
    <name evidence="1" type="ORF">GARC_0287</name>
</gene>
<evidence type="ECO:0000313" key="1">
    <source>
        <dbReference type="EMBL" id="GAC17269.1"/>
    </source>
</evidence>
<dbReference type="EMBL" id="BAEO01000006">
    <property type="protein sequence ID" value="GAC17269.1"/>
    <property type="molecule type" value="Genomic_DNA"/>
</dbReference>
<comment type="caution">
    <text evidence="1">The sequence shown here is derived from an EMBL/GenBank/DDBJ whole genome shotgun (WGS) entry which is preliminary data.</text>
</comment>
<organism evidence="1 2">
    <name type="scientific">Paraglaciecola arctica BSs20135</name>
    <dbReference type="NCBI Taxonomy" id="493475"/>
    <lineage>
        <taxon>Bacteria</taxon>
        <taxon>Pseudomonadati</taxon>
        <taxon>Pseudomonadota</taxon>
        <taxon>Gammaproteobacteria</taxon>
        <taxon>Alteromonadales</taxon>
        <taxon>Alteromonadaceae</taxon>
        <taxon>Paraglaciecola</taxon>
    </lineage>
</organism>
<sequence>MKVVAALAAKCSQKNPRQNNNKSKKAFQIIVNLEEQLTVISCLVDNKSSSVMGMHNS</sequence>
<name>K6X9G5_9ALTE</name>
<accession>K6X9G5</accession>
<dbReference type="Proteomes" id="UP000006327">
    <property type="component" value="Unassembled WGS sequence"/>
</dbReference>
<protein>
    <submittedName>
        <fullName evidence="1">Uncharacterized protein</fullName>
    </submittedName>
</protein>
<keyword evidence="2" id="KW-1185">Reference proteome</keyword>
<reference evidence="1 2" key="1">
    <citation type="journal article" date="2017" name="Antonie Van Leeuwenhoek">
        <title>Rhizobium rhizosphaerae sp. nov., a novel species isolated from rice rhizosphere.</title>
        <authorList>
            <person name="Zhao J.J."/>
            <person name="Zhang J."/>
            <person name="Zhang R.J."/>
            <person name="Zhang C.W."/>
            <person name="Yin H.Q."/>
            <person name="Zhang X.X."/>
        </authorList>
    </citation>
    <scope>NUCLEOTIDE SEQUENCE [LARGE SCALE GENOMIC DNA]</scope>
    <source>
        <strain evidence="1 2">BSs20135</strain>
    </source>
</reference>
<evidence type="ECO:0000313" key="2">
    <source>
        <dbReference type="Proteomes" id="UP000006327"/>
    </source>
</evidence>
<dbReference type="AlphaFoldDB" id="K6X9G5"/>